<keyword evidence="5" id="KW-1133">Transmembrane helix</keyword>
<comment type="subcellular location">
    <subcellularLocation>
        <location evidence="2">Cell inner membrane</location>
    </subcellularLocation>
</comment>
<dbReference type="FunFam" id="3.30.70.270:FF:000001">
    <property type="entry name" value="Diguanylate cyclase domain protein"/>
    <property type="match status" value="1"/>
</dbReference>
<dbReference type="EMBL" id="FOAS01000024">
    <property type="protein sequence ID" value="SEL80345.1"/>
    <property type="molecule type" value="Genomic_DNA"/>
</dbReference>
<evidence type="ECO:0000256" key="1">
    <source>
        <dbReference type="ARBA" id="ARBA00001946"/>
    </source>
</evidence>
<evidence type="ECO:0000313" key="8">
    <source>
        <dbReference type="Proteomes" id="UP000185766"/>
    </source>
</evidence>
<evidence type="ECO:0000256" key="5">
    <source>
        <dbReference type="SAM" id="Phobius"/>
    </source>
</evidence>
<dbReference type="InterPro" id="IPR029787">
    <property type="entry name" value="Nucleotide_cyclase"/>
</dbReference>
<feature type="transmembrane region" description="Helical" evidence="5">
    <location>
        <begin position="162"/>
        <end position="179"/>
    </location>
</feature>
<accession>A0A1H7T742</accession>
<comment type="cofactor">
    <cofactor evidence="1">
        <name>Mg(2+)</name>
        <dbReference type="ChEBI" id="CHEBI:18420"/>
    </cofactor>
</comment>
<dbReference type="InterPro" id="IPR043128">
    <property type="entry name" value="Rev_trsase/Diguanyl_cyclase"/>
</dbReference>
<dbReference type="Pfam" id="PF00990">
    <property type="entry name" value="GGDEF"/>
    <property type="match status" value="1"/>
</dbReference>
<feature type="transmembrane region" description="Helical" evidence="5">
    <location>
        <begin position="21"/>
        <end position="42"/>
    </location>
</feature>
<dbReference type="PANTHER" id="PTHR45138:SF9">
    <property type="entry name" value="DIGUANYLATE CYCLASE DGCM-RELATED"/>
    <property type="match status" value="1"/>
</dbReference>
<protein>
    <recommendedName>
        <fullName evidence="3">diguanylate cyclase</fullName>
        <ecNumber evidence="3">2.7.7.65</ecNumber>
    </recommendedName>
</protein>
<gene>
    <name evidence="7" type="ORF">SAMN05216214_12412</name>
</gene>
<dbReference type="EC" id="2.7.7.65" evidence="3"/>
<keyword evidence="5" id="KW-0472">Membrane</keyword>
<evidence type="ECO:0000256" key="3">
    <source>
        <dbReference type="ARBA" id="ARBA00012528"/>
    </source>
</evidence>
<evidence type="ECO:0000256" key="4">
    <source>
        <dbReference type="ARBA" id="ARBA00034247"/>
    </source>
</evidence>
<organism evidence="7 8">
    <name type="scientific">Atopomonas hussainii</name>
    <dbReference type="NCBI Taxonomy" id="1429083"/>
    <lineage>
        <taxon>Bacteria</taxon>
        <taxon>Pseudomonadati</taxon>
        <taxon>Pseudomonadota</taxon>
        <taxon>Gammaproteobacteria</taxon>
        <taxon>Pseudomonadales</taxon>
        <taxon>Pseudomonadaceae</taxon>
        <taxon>Atopomonas</taxon>
    </lineage>
</organism>
<dbReference type="GO" id="GO:0005886">
    <property type="term" value="C:plasma membrane"/>
    <property type="evidence" value="ECO:0007669"/>
    <property type="project" value="UniProtKB-SubCell"/>
</dbReference>
<dbReference type="AlphaFoldDB" id="A0A1H7T742"/>
<dbReference type="InterPro" id="IPR050469">
    <property type="entry name" value="Diguanylate_Cyclase"/>
</dbReference>
<feature type="domain" description="GGDEF" evidence="6">
    <location>
        <begin position="240"/>
        <end position="371"/>
    </location>
</feature>
<dbReference type="SMART" id="SM00267">
    <property type="entry name" value="GGDEF"/>
    <property type="match status" value="1"/>
</dbReference>
<dbReference type="SUPFAM" id="SSF55073">
    <property type="entry name" value="Nucleotide cyclase"/>
    <property type="match status" value="1"/>
</dbReference>
<evidence type="ECO:0000259" key="6">
    <source>
        <dbReference type="PROSITE" id="PS50887"/>
    </source>
</evidence>
<dbReference type="PROSITE" id="PS50887">
    <property type="entry name" value="GGDEF"/>
    <property type="match status" value="1"/>
</dbReference>
<dbReference type="GO" id="GO:0043709">
    <property type="term" value="P:cell adhesion involved in single-species biofilm formation"/>
    <property type="evidence" value="ECO:0007669"/>
    <property type="project" value="TreeGrafter"/>
</dbReference>
<dbReference type="GO" id="GO:0052621">
    <property type="term" value="F:diguanylate cyclase activity"/>
    <property type="evidence" value="ECO:0007669"/>
    <property type="project" value="UniProtKB-EC"/>
</dbReference>
<feature type="transmembrane region" description="Helical" evidence="5">
    <location>
        <begin position="48"/>
        <end position="70"/>
    </location>
</feature>
<dbReference type="CDD" id="cd01949">
    <property type="entry name" value="GGDEF"/>
    <property type="match status" value="1"/>
</dbReference>
<reference evidence="7" key="1">
    <citation type="submission" date="2016-10" db="EMBL/GenBank/DDBJ databases">
        <authorList>
            <person name="de Groot N.N."/>
        </authorList>
    </citation>
    <scope>NUCLEOTIDE SEQUENCE [LARGE SCALE GENOMIC DNA]</scope>
    <source>
        <strain evidence="7">JCM 19513</strain>
    </source>
</reference>
<dbReference type="NCBIfam" id="TIGR00254">
    <property type="entry name" value="GGDEF"/>
    <property type="match status" value="1"/>
</dbReference>
<dbReference type="InterPro" id="IPR000160">
    <property type="entry name" value="GGDEF_dom"/>
</dbReference>
<dbReference type="GO" id="GO:1902201">
    <property type="term" value="P:negative regulation of bacterial-type flagellum-dependent cell motility"/>
    <property type="evidence" value="ECO:0007669"/>
    <property type="project" value="TreeGrafter"/>
</dbReference>
<dbReference type="PANTHER" id="PTHR45138">
    <property type="entry name" value="REGULATORY COMPONENTS OF SENSORY TRANSDUCTION SYSTEM"/>
    <property type="match status" value="1"/>
</dbReference>
<sequence>MSLQRQSNNTHAMQTLRLRRFALAAASYVLVVAIVWATYFTGHYRGGLALLSWSTMLALSLQVLLYVAFARGWNLRCADPSLTLPQVLLGLAWQTFFISQLDESRGSMLVIYFLILLFGAFELAPRVFSACCALAFIGFAGVQLPGFLASSGSETVGLSLDLLVFAAVLGWLVFFASYVQRLRARMKMRRTALQAHQETLRGMMRQLQDLASTDELTGLCNRRAFVKVAEQELKHLSTQEQLGLALIDLDYFKRINDQFGHDAGDRVLQTFAAVAGACLRENDLLARYGGEEFVLLMRDASQDRLDACCERLREAFTQAEPVGLICPQLSLSAGMTLLYADESLDQALKRADQALYDAKANGRNCCCARWRDTAHART</sequence>
<dbReference type="Proteomes" id="UP000185766">
    <property type="component" value="Unassembled WGS sequence"/>
</dbReference>
<dbReference type="RefSeq" id="WP_071871691.1">
    <property type="nucleotide sequence ID" value="NZ_FOAS01000024.1"/>
</dbReference>
<keyword evidence="5" id="KW-0812">Transmembrane</keyword>
<comment type="catalytic activity">
    <reaction evidence="4">
        <text>2 GTP = 3',3'-c-di-GMP + 2 diphosphate</text>
        <dbReference type="Rhea" id="RHEA:24898"/>
        <dbReference type="ChEBI" id="CHEBI:33019"/>
        <dbReference type="ChEBI" id="CHEBI:37565"/>
        <dbReference type="ChEBI" id="CHEBI:58805"/>
        <dbReference type="EC" id="2.7.7.65"/>
    </reaction>
</comment>
<name>A0A1H7T742_9GAMM</name>
<keyword evidence="8" id="KW-1185">Reference proteome</keyword>
<evidence type="ECO:0000256" key="2">
    <source>
        <dbReference type="ARBA" id="ARBA00004533"/>
    </source>
</evidence>
<proteinExistence type="predicted"/>
<evidence type="ECO:0000313" key="7">
    <source>
        <dbReference type="EMBL" id="SEL80345.1"/>
    </source>
</evidence>
<feature type="transmembrane region" description="Helical" evidence="5">
    <location>
        <begin position="131"/>
        <end position="150"/>
    </location>
</feature>
<dbReference type="Gene3D" id="3.30.70.270">
    <property type="match status" value="1"/>
</dbReference>
<dbReference type="STRING" id="1429083.GCA_001885685_02473"/>